<feature type="signal peptide" evidence="1">
    <location>
        <begin position="1"/>
        <end position="17"/>
    </location>
</feature>
<organism evidence="2 3">
    <name type="scientific">Pseudoduganella lurida</name>
    <dbReference type="NCBI Taxonomy" id="1036180"/>
    <lineage>
        <taxon>Bacteria</taxon>
        <taxon>Pseudomonadati</taxon>
        <taxon>Pseudomonadota</taxon>
        <taxon>Betaproteobacteria</taxon>
        <taxon>Burkholderiales</taxon>
        <taxon>Oxalobacteraceae</taxon>
        <taxon>Telluria group</taxon>
        <taxon>Pseudoduganella</taxon>
    </lineage>
</organism>
<keyword evidence="1" id="KW-0732">Signal</keyword>
<evidence type="ECO:0008006" key="4">
    <source>
        <dbReference type="Google" id="ProtNLM"/>
    </source>
</evidence>
<dbReference type="OrthoDB" id="8781828at2"/>
<protein>
    <recommendedName>
        <fullName evidence="4">MSHA biogenesis protein MshK</fullName>
    </recommendedName>
</protein>
<dbReference type="Proteomes" id="UP000318431">
    <property type="component" value="Unassembled WGS sequence"/>
</dbReference>
<sequence length="127" mass="13171">MKRAVFITLLLAAGIGAAEPALRPLRDPFVRPALATPAAAAAAAAAQVPAEPPPPPRLRALILNGTRSLANIDGDVVAAGEQIAGYTVLRIDPRGALIARGGKQLLLTIEDQRADRARPSSQDKDSP</sequence>
<comment type="caution">
    <text evidence="2">The sequence shown here is derived from an EMBL/GenBank/DDBJ whole genome shotgun (WGS) entry which is preliminary data.</text>
</comment>
<feature type="chain" id="PRO_5021966047" description="MSHA biogenesis protein MshK" evidence="1">
    <location>
        <begin position="18"/>
        <end position="127"/>
    </location>
</feature>
<dbReference type="AlphaFoldDB" id="A0A562RL62"/>
<name>A0A562RL62_9BURK</name>
<gene>
    <name evidence="2" type="ORF">IP91_00834</name>
</gene>
<evidence type="ECO:0000313" key="2">
    <source>
        <dbReference type="EMBL" id="TWI69761.1"/>
    </source>
</evidence>
<proteinExistence type="predicted"/>
<dbReference type="RefSeq" id="WP_145647499.1">
    <property type="nucleotide sequence ID" value="NZ_VLLB01000001.1"/>
</dbReference>
<evidence type="ECO:0000256" key="1">
    <source>
        <dbReference type="SAM" id="SignalP"/>
    </source>
</evidence>
<keyword evidence="3" id="KW-1185">Reference proteome</keyword>
<reference evidence="2 3" key="1">
    <citation type="journal article" date="2015" name="Stand. Genomic Sci.">
        <title>Genomic Encyclopedia of Bacterial and Archaeal Type Strains, Phase III: the genomes of soil and plant-associated and newly described type strains.</title>
        <authorList>
            <person name="Whitman W.B."/>
            <person name="Woyke T."/>
            <person name="Klenk H.P."/>
            <person name="Zhou Y."/>
            <person name="Lilburn T.G."/>
            <person name="Beck B.J."/>
            <person name="De Vos P."/>
            <person name="Vandamme P."/>
            <person name="Eisen J.A."/>
            <person name="Garrity G."/>
            <person name="Hugenholtz P."/>
            <person name="Kyrpides N.C."/>
        </authorList>
    </citation>
    <scope>NUCLEOTIDE SEQUENCE [LARGE SCALE GENOMIC DNA]</scope>
    <source>
        <strain evidence="2 3">CGMCC 1.10822</strain>
    </source>
</reference>
<evidence type="ECO:0000313" key="3">
    <source>
        <dbReference type="Proteomes" id="UP000318431"/>
    </source>
</evidence>
<accession>A0A562RL62</accession>
<dbReference type="EMBL" id="VLLB01000001">
    <property type="protein sequence ID" value="TWI69761.1"/>
    <property type="molecule type" value="Genomic_DNA"/>
</dbReference>